<dbReference type="CDD" id="cd04301">
    <property type="entry name" value="NAT_SF"/>
    <property type="match status" value="1"/>
</dbReference>
<dbReference type="Gene3D" id="3.40.630.30">
    <property type="match status" value="1"/>
</dbReference>
<dbReference type="PANTHER" id="PTHR43072">
    <property type="entry name" value="N-ACETYLTRANSFERASE"/>
    <property type="match status" value="1"/>
</dbReference>
<dbReference type="PROSITE" id="PS51186">
    <property type="entry name" value="GNAT"/>
    <property type="match status" value="1"/>
</dbReference>
<accession>A0A927FBU3</accession>
<gene>
    <name evidence="4" type="ORF">IEN85_15205</name>
</gene>
<organism evidence="4 5">
    <name type="scientific">Pelagicoccus enzymogenes</name>
    <dbReference type="NCBI Taxonomy" id="2773457"/>
    <lineage>
        <taxon>Bacteria</taxon>
        <taxon>Pseudomonadati</taxon>
        <taxon>Verrucomicrobiota</taxon>
        <taxon>Opitutia</taxon>
        <taxon>Puniceicoccales</taxon>
        <taxon>Pelagicoccaceae</taxon>
        <taxon>Pelagicoccus</taxon>
    </lineage>
</organism>
<dbReference type="NCBIfam" id="NF040504">
    <property type="entry name" value="resist_ArsN1b"/>
    <property type="match status" value="1"/>
</dbReference>
<dbReference type="AlphaFoldDB" id="A0A927FBU3"/>
<comment type="caution">
    <text evidence="4">The sequence shown here is derived from an EMBL/GenBank/DDBJ whole genome shotgun (WGS) entry which is preliminary data.</text>
</comment>
<sequence length="169" mass="18595">MPSPTIRPATDRDGAAIAAIYNHYIASTVVTFEELAVDATEMAARIAKVQAAHLPWLVAEEDGEVVGYAYAAPWHVRAAYRHSVEVSVYLDHQATGRGLGSLLYEALFPILKSKKIHVAIGGLTLPNPASEALHQKFGMQKVAHYHEVGRKFGQWLDVGYWQTKISEAE</sequence>
<dbReference type="EMBL" id="JACYFG010000038">
    <property type="protein sequence ID" value="MBD5780845.1"/>
    <property type="molecule type" value="Genomic_DNA"/>
</dbReference>
<dbReference type="SUPFAM" id="SSF55729">
    <property type="entry name" value="Acyl-CoA N-acyltransferases (Nat)"/>
    <property type="match status" value="1"/>
</dbReference>
<dbReference type="Proteomes" id="UP000622317">
    <property type="component" value="Unassembled WGS sequence"/>
</dbReference>
<dbReference type="Pfam" id="PF13420">
    <property type="entry name" value="Acetyltransf_4"/>
    <property type="match status" value="1"/>
</dbReference>
<dbReference type="PANTHER" id="PTHR43072:SF23">
    <property type="entry name" value="UPF0039 PROTEIN C11D3.02C"/>
    <property type="match status" value="1"/>
</dbReference>
<keyword evidence="1" id="KW-0808">Transferase</keyword>
<evidence type="ECO:0000313" key="5">
    <source>
        <dbReference type="Proteomes" id="UP000622317"/>
    </source>
</evidence>
<dbReference type="GO" id="GO:0016747">
    <property type="term" value="F:acyltransferase activity, transferring groups other than amino-acyl groups"/>
    <property type="evidence" value="ECO:0007669"/>
    <property type="project" value="InterPro"/>
</dbReference>
<feature type="domain" description="N-acetyltransferase" evidence="3">
    <location>
        <begin position="4"/>
        <end position="165"/>
    </location>
</feature>
<reference evidence="4" key="1">
    <citation type="submission" date="2020-09" db="EMBL/GenBank/DDBJ databases">
        <title>Pelagicoccus enzymogenes sp. nov. with an EPS production, isolated from marine sediment.</title>
        <authorList>
            <person name="Feng X."/>
        </authorList>
    </citation>
    <scope>NUCLEOTIDE SEQUENCE</scope>
    <source>
        <strain evidence="4">NFK12</strain>
    </source>
</reference>
<evidence type="ECO:0000313" key="4">
    <source>
        <dbReference type="EMBL" id="MBD5780845.1"/>
    </source>
</evidence>
<evidence type="ECO:0000256" key="1">
    <source>
        <dbReference type="ARBA" id="ARBA00022679"/>
    </source>
</evidence>
<dbReference type="RefSeq" id="WP_191617953.1">
    <property type="nucleotide sequence ID" value="NZ_JACYFG010000038.1"/>
</dbReference>
<keyword evidence="5" id="KW-1185">Reference proteome</keyword>
<protein>
    <submittedName>
        <fullName evidence="4">N-acetyltransferase</fullName>
    </submittedName>
</protein>
<proteinExistence type="predicted"/>
<keyword evidence="2" id="KW-0012">Acyltransferase</keyword>
<dbReference type="InterPro" id="IPR000182">
    <property type="entry name" value="GNAT_dom"/>
</dbReference>
<dbReference type="InterPro" id="IPR016181">
    <property type="entry name" value="Acyl_CoA_acyltransferase"/>
</dbReference>
<evidence type="ECO:0000256" key="2">
    <source>
        <dbReference type="ARBA" id="ARBA00023315"/>
    </source>
</evidence>
<evidence type="ECO:0000259" key="3">
    <source>
        <dbReference type="PROSITE" id="PS51186"/>
    </source>
</evidence>
<name>A0A927FBU3_9BACT</name>